<keyword evidence="2" id="KW-1185">Reference proteome</keyword>
<gene>
    <name evidence="1" type="ORF">pdam_00019364</name>
</gene>
<evidence type="ECO:0000313" key="2">
    <source>
        <dbReference type="Proteomes" id="UP000275408"/>
    </source>
</evidence>
<reference evidence="1 2" key="1">
    <citation type="journal article" date="2018" name="Sci. Rep.">
        <title>Comparative analysis of the Pocillopora damicornis genome highlights role of immune system in coral evolution.</title>
        <authorList>
            <person name="Cunning R."/>
            <person name="Bay R.A."/>
            <person name="Gillette P."/>
            <person name="Baker A.C."/>
            <person name="Traylor-Knowles N."/>
        </authorList>
    </citation>
    <scope>NUCLEOTIDE SEQUENCE [LARGE SCALE GENOMIC DNA]</scope>
    <source>
        <strain evidence="1">RSMAS</strain>
        <tissue evidence="1">Whole animal</tissue>
    </source>
</reference>
<protein>
    <submittedName>
        <fullName evidence="1">Uncharacterized protein</fullName>
    </submittedName>
</protein>
<proteinExistence type="predicted"/>
<sequence length="78" mass="8918">MEGRFIGKTIVKLRDPKAIATTPDGRILSSRIDFATNDVSDIKIACFLSYQGKQIRQRKYTLEELALRNNHPVKRKEG</sequence>
<name>A0A3M6UP12_POCDA</name>
<accession>A0A3M6UP12</accession>
<evidence type="ECO:0000313" key="1">
    <source>
        <dbReference type="EMBL" id="RMX55433.1"/>
    </source>
</evidence>
<dbReference type="Proteomes" id="UP000275408">
    <property type="component" value="Unassembled WGS sequence"/>
</dbReference>
<comment type="caution">
    <text evidence="1">The sequence shown here is derived from an EMBL/GenBank/DDBJ whole genome shotgun (WGS) entry which is preliminary data.</text>
</comment>
<dbReference type="AlphaFoldDB" id="A0A3M6UP12"/>
<dbReference type="EMBL" id="RCHS01001049">
    <property type="protein sequence ID" value="RMX55433.1"/>
    <property type="molecule type" value="Genomic_DNA"/>
</dbReference>
<organism evidence="1 2">
    <name type="scientific">Pocillopora damicornis</name>
    <name type="common">Cauliflower coral</name>
    <name type="synonym">Millepora damicornis</name>
    <dbReference type="NCBI Taxonomy" id="46731"/>
    <lineage>
        <taxon>Eukaryota</taxon>
        <taxon>Metazoa</taxon>
        <taxon>Cnidaria</taxon>
        <taxon>Anthozoa</taxon>
        <taxon>Hexacorallia</taxon>
        <taxon>Scleractinia</taxon>
        <taxon>Astrocoeniina</taxon>
        <taxon>Pocilloporidae</taxon>
        <taxon>Pocillopora</taxon>
    </lineage>
</organism>